<dbReference type="InterPro" id="IPR037252">
    <property type="entry name" value="Mib_Herc2_sf"/>
</dbReference>
<feature type="compositionally biased region" description="Polar residues" evidence="7">
    <location>
        <begin position="1247"/>
        <end position="1262"/>
    </location>
</feature>
<evidence type="ECO:0000313" key="10">
    <source>
        <dbReference type="EMBL" id="PAV66473.1"/>
    </source>
</evidence>
<keyword evidence="3 6" id="KW-0808">Transferase</keyword>
<dbReference type="Gene3D" id="3.30.2410.10">
    <property type="entry name" value="Hect, E3 ligase catalytic domain"/>
    <property type="match status" value="1"/>
</dbReference>
<comment type="caution">
    <text evidence="10">The sequence shown here is derived from an EMBL/GenBank/DDBJ whole genome shotgun (WGS) entry which is preliminary data.</text>
</comment>
<dbReference type="PANTHER" id="PTHR45670">
    <property type="entry name" value="E3 UBIQUITIN-PROTEIN LIGASE TRIP12"/>
    <property type="match status" value="1"/>
</dbReference>
<dbReference type="SUPFAM" id="SSF159034">
    <property type="entry name" value="Mib/herc2 domain-like"/>
    <property type="match status" value="1"/>
</dbReference>
<evidence type="ECO:0000256" key="1">
    <source>
        <dbReference type="ARBA" id="ARBA00000885"/>
    </source>
</evidence>
<evidence type="ECO:0000256" key="7">
    <source>
        <dbReference type="SAM" id="MobiDB-lite"/>
    </source>
</evidence>
<dbReference type="GO" id="GO:0061630">
    <property type="term" value="F:ubiquitin protein ligase activity"/>
    <property type="evidence" value="ECO:0007669"/>
    <property type="project" value="UniProtKB-UniRule"/>
</dbReference>
<gene>
    <name evidence="10" type="ORF">WR25_22510</name>
</gene>
<feature type="compositionally biased region" description="Low complexity" evidence="7">
    <location>
        <begin position="978"/>
        <end position="987"/>
    </location>
</feature>
<dbReference type="Gene3D" id="3.90.1750.10">
    <property type="entry name" value="Hect, E3 ligase catalytic domains"/>
    <property type="match status" value="1"/>
</dbReference>
<comment type="pathway">
    <text evidence="6">Protein modification; protein ubiquitination.</text>
</comment>
<dbReference type="InterPro" id="IPR010606">
    <property type="entry name" value="Mib_Herc2"/>
</dbReference>
<protein>
    <recommendedName>
        <fullName evidence="6">E3 ubiquitin-protein ligase</fullName>
        <ecNumber evidence="6">2.3.2.26</ecNumber>
    </recommendedName>
</protein>
<feature type="compositionally biased region" description="Low complexity" evidence="7">
    <location>
        <begin position="1348"/>
        <end position="1361"/>
    </location>
</feature>
<feature type="compositionally biased region" description="Low complexity" evidence="7">
    <location>
        <begin position="1066"/>
        <end position="1105"/>
    </location>
</feature>
<dbReference type="UniPathway" id="UPA00143"/>
<dbReference type="GO" id="GO:0016607">
    <property type="term" value="C:nuclear speck"/>
    <property type="evidence" value="ECO:0007669"/>
    <property type="project" value="TreeGrafter"/>
</dbReference>
<evidence type="ECO:0000313" key="11">
    <source>
        <dbReference type="Proteomes" id="UP000218231"/>
    </source>
</evidence>
<dbReference type="PANTHER" id="PTHR45670:SF1">
    <property type="entry name" value="E3 UBIQUITIN-PROTEIN LIGASE HECTD1"/>
    <property type="match status" value="1"/>
</dbReference>
<evidence type="ECO:0000259" key="8">
    <source>
        <dbReference type="PROSITE" id="PS50237"/>
    </source>
</evidence>
<organism evidence="10 11">
    <name type="scientific">Diploscapter pachys</name>
    <dbReference type="NCBI Taxonomy" id="2018661"/>
    <lineage>
        <taxon>Eukaryota</taxon>
        <taxon>Metazoa</taxon>
        <taxon>Ecdysozoa</taxon>
        <taxon>Nematoda</taxon>
        <taxon>Chromadorea</taxon>
        <taxon>Rhabditida</taxon>
        <taxon>Rhabditina</taxon>
        <taxon>Rhabditomorpha</taxon>
        <taxon>Rhabditoidea</taxon>
        <taxon>Rhabditidae</taxon>
        <taxon>Diploscapter</taxon>
    </lineage>
</organism>
<evidence type="ECO:0000259" key="9">
    <source>
        <dbReference type="PROSITE" id="PS51416"/>
    </source>
</evidence>
<feature type="compositionally biased region" description="Basic and acidic residues" evidence="7">
    <location>
        <begin position="1426"/>
        <end position="1440"/>
    </location>
</feature>
<dbReference type="PROSITE" id="PS51416">
    <property type="entry name" value="MIB_HERC2"/>
    <property type="match status" value="1"/>
</dbReference>
<dbReference type="SMART" id="SM00119">
    <property type="entry name" value="HECTc"/>
    <property type="match status" value="1"/>
</dbReference>
<reference evidence="10 11" key="1">
    <citation type="journal article" date="2017" name="Curr. Biol.">
        <title>Genome architecture and evolution of a unichromosomal asexual nematode.</title>
        <authorList>
            <person name="Fradin H."/>
            <person name="Zegar C."/>
            <person name="Gutwein M."/>
            <person name="Lucas J."/>
            <person name="Kovtun M."/>
            <person name="Corcoran D."/>
            <person name="Baugh L.R."/>
            <person name="Kiontke K."/>
            <person name="Gunsalus K."/>
            <person name="Fitch D.H."/>
            <person name="Piano F."/>
        </authorList>
    </citation>
    <scope>NUCLEOTIDE SEQUENCE [LARGE SCALE GENOMIC DNA]</scope>
    <source>
        <strain evidence="10">PF1309</strain>
    </source>
</reference>
<evidence type="ECO:0000256" key="2">
    <source>
        <dbReference type="ARBA" id="ARBA00006331"/>
    </source>
</evidence>
<feature type="region of interest" description="Disordered" evidence="7">
    <location>
        <begin position="107"/>
        <end position="173"/>
    </location>
</feature>
<dbReference type="InterPro" id="IPR012919">
    <property type="entry name" value="SUN_dom"/>
</dbReference>
<dbReference type="OrthoDB" id="412600at2759"/>
<dbReference type="EMBL" id="LIAE01010091">
    <property type="protein sequence ID" value="PAV66473.1"/>
    <property type="molecule type" value="Genomic_DNA"/>
</dbReference>
<dbReference type="EC" id="2.3.2.26" evidence="6"/>
<dbReference type="Pfam" id="PF00632">
    <property type="entry name" value="HECT"/>
    <property type="match status" value="1"/>
</dbReference>
<feature type="active site" description="Glycyl thioester intermediate" evidence="5">
    <location>
        <position position="2183"/>
    </location>
</feature>
<feature type="compositionally biased region" description="Polar residues" evidence="7">
    <location>
        <begin position="1220"/>
        <end position="1237"/>
    </location>
</feature>
<dbReference type="EMBL" id="LIAE01010091">
    <property type="protein sequence ID" value="PAV66475.1"/>
    <property type="molecule type" value="Genomic_DNA"/>
</dbReference>
<dbReference type="GO" id="GO:0070534">
    <property type="term" value="P:protein K63-linked ubiquitination"/>
    <property type="evidence" value="ECO:0007669"/>
    <property type="project" value="TreeGrafter"/>
</dbReference>
<feature type="compositionally biased region" description="Low complexity" evidence="7">
    <location>
        <begin position="143"/>
        <end position="159"/>
    </location>
</feature>
<feature type="compositionally biased region" description="Low complexity" evidence="7">
    <location>
        <begin position="116"/>
        <end position="125"/>
    </location>
</feature>
<feature type="region of interest" description="Disordered" evidence="7">
    <location>
        <begin position="1162"/>
        <end position="1364"/>
    </location>
</feature>
<dbReference type="STRING" id="2018661.A0A2A2JXV1"/>
<dbReference type="InterPro" id="IPR045322">
    <property type="entry name" value="HECTD1/TRIP12-like"/>
</dbReference>
<feature type="compositionally biased region" description="Low complexity" evidence="7">
    <location>
        <begin position="1268"/>
        <end position="1281"/>
    </location>
</feature>
<dbReference type="Gene3D" id="2.30.30.40">
    <property type="entry name" value="SH3 Domains"/>
    <property type="match status" value="1"/>
</dbReference>
<accession>A0A2A2JXV1</accession>
<feature type="region of interest" description="Disordered" evidence="7">
    <location>
        <begin position="1066"/>
        <end position="1142"/>
    </location>
</feature>
<feature type="region of interest" description="Disordered" evidence="7">
    <location>
        <begin position="976"/>
        <end position="1003"/>
    </location>
</feature>
<dbReference type="Gene3D" id="3.30.2160.10">
    <property type="entry name" value="Hect, E3 ligase catalytic domain"/>
    <property type="match status" value="1"/>
</dbReference>
<dbReference type="Pfam" id="PF07738">
    <property type="entry name" value="Sad1_UNC"/>
    <property type="match status" value="1"/>
</dbReference>
<dbReference type="InterPro" id="IPR035983">
    <property type="entry name" value="Hect_E3_ubiquitin_ligase"/>
</dbReference>
<name>A0A2A2JXV1_9BILA</name>
<feature type="compositionally biased region" description="Basic and acidic residues" evidence="7">
    <location>
        <begin position="858"/>
        <end position="876"/>
    </location>
</feature>
<dbReference type="InterPro" id="IPR008979">
    <property type="entry name" value="Galactose-bd-like_sf"/>
</dbReference>
<dbReference type="SUPFAM" id="SSF49785">
    <property type="entry name" value="Galactose-binding domain-like"/>
    <property type="match status" value="1"/>
</dbReference>
<dbReference type="Pfam" id="PF06701">
    <property type="entry name" value="MIB_HERC2"/>
    <property type="match status" value="1"/>
</dbReference>
<dbReference type="EMBL" id="LIAE01010091">
    <property type="protein sequence ID" value="PAV66474.1"/>
    <property type="molecule type" value="Genomic_DNA"/>
</dbReference>
<feature type="compositionally biased region" description="Polar residues" evidence="7">
    <location>
        <begin position="1123"/>
        <end position="1142"/>
    </location>
</feature>
<evidence type="ECO:0000256" key="3">
    <source>
        <dbReference type="ARBA" id="ARBA00022679"/>
    </source>
</evidence>
<evidence type="ECO:0000256" key="6">
    <source>
        <dbReference type="RuleBase" id="RU369009"/>
    </source>
</evidence>
<feature type="domain" description="MIB/HERC2" evidence="9">
    <location>
        <begin position="909"/>
        <end position="979"/>
    </location>
</feature>
<dbReference type="CDD" id="cd00078">
    <property type="entry name" value="HECTc"/>
    <property type="match status" value="1"/>
</dbReference>
<dbReference type="GO" id="GO:0043161">
    <property type="term" value="P:proteasome-mediated ubiquitin-dependent protein catabolic process"/>
    <property type="evidence" value="ECO:0007669"/>
    <property type="project" value="TreeGrafter"/>
</dbReference>
<comment type="function">
    <text evidence="6">E3 ubiquitin-protein ligase which accepts ubiquitin from an E2 ubiquitin-conjugating enzyme in the form of a thioester and then directly transfers the ubiquitin to targeted substrates.</text>
</comment>
<feature type="compositionally biased region" description="Acidic residues" evidence="7">
    <location>
        <begin position="1185"/>
        <end position="1196"/>
    </location>
</feature>
<comment type="catalytic activity">
    <reaction evidence="1 6">
        <text>S-ubiquitinyl-[E2 ubiquitin-conjugating enzyme]-L-cysteine + [acceptor protein]-L-lysine = [E2 ubiquitin-conjugating enzyme]-L-cysteine + N(6)-ubiquitinyl-[acceptor protein]-L-lysine.</text>
        <dbReference type="EC" id="2.3.2.26"/>
    </reaction>
</comment>
<dbReference type="PROSITE" id="PS50237">
    <property type="entry name" value="HECT"/>
    <property type="match status" value="1"/>
</dbReference>
<evidence type="ECO:0000256" key="4">
    <source>
        <dbReference type="ARBA" id="ARBA00022786"/>
    </source>
</evidence>
<dbReference type="InterPro" id="IPR000569">
    <property type="entry name" value="HECT_dom"/>
</dbReference>
<dbReference type="FunFam" id="3.30.2410.10:FF:000007">
    <property type="entry name" value="Putative E3 ubiquitin-protein ligase HECTD1"/>
    <property type="match status" value="1"/>
</dbReference>
<feature type="region of interest" description="Disordered" evidence="7">
    <location>
        <begin position="1388"/>
        <end position="1449"/>
    </location>
</feature>
<comment type="similarity">
    <text evidence="2 6">Belongs to the UPL family. K-HECT subfamily.</text>
</comment>
<dbReference type="Proteomes" id="UP000218231">
    <property type="component" value="Unassembled WGS sequence"/>
</dbReference>
<feature type="compositionally biased region" description="Basic and acidic residues" evidence="7">
    <location>
        <begin position="1325"/>
        <end position="1337"/>
    </location>
</feature>
<evidence type="ECO:0000256" key="5">
    <source>
        <dbReference type="PROSITE-ProRule" id="PRU00104"/>
    </source>
</evidence>
<keyword evidence="11" id="KW-1185">Reference proteome</keyword>
<feature type="domain" description="HECT" evidence="8">
    <location>
        <begin position="2018"/>
        <end position="2214"/>
    </location>
</feature>
<proteinExistence type="inferred from homology"/>
<feature type="compositionally biased region" description="Low complexity" evidence="7">
    <location>
        <begin position="1197"/>
        <end position="1208"/>
    </location>
</feature>
<dbReference type="SUPFAM" id="SSF56204">
    <property type="entry name" value="Hect, E3 ligase catalytic domain"/>
    <property type="match status" value="1"/>
</dbReference>
<keyword evidence="4 5" id="KW-0833">Ubl conjugation pathway</keyword>
<dbReference type="Gene3D" id="2.60.120.260">
    <property type="entry name" value="Galactose-binding domain-like"/>
    <property type="match status" value="1"/>
</dbReference>
<feature type="compositionally biased region" description="Low complexity" evidence="7">
    <location>
        <begin position="1411"/>
        <end position="1425"/>
    </location>
</feature>
<dbReference type="GO" id="GO:0046872">
    <property type="term" value="F:metal ion binding"/>
    <property type="evidence" value="ECO:0007669"/>
    <property type="project" value="InterPro"/>
</dbReference>
<feature type="compositionally biased region" description="Basic and acidic residues" evidence="7">
    <location>
        <begin position="1171"/>
        <end position="1184"/>
    </location>
</feature>
<sequence>MIDFQKSLSANVRRTSLNLLRKIVDNIDQADLKPMLCDASTTPGVENLVNVVVSVLDQEDDLEGQEQVLMILSSLLKKDSDLWVNELVRLGVFERVEAIAKPPQELFDEKEGDKATSSSVTTTTTNRELTPIGEEQHAHSIGAASRASAMSVSRSTASTPSVQFDSERETLSNVDESERMAMLNTMLSFDSDLVTGAAMETPPPTVEVDEAEIGGVPSQEEGIRAKSAKSLVSNKITIAEVATDKTELVKGTPYRWKEWRIVRGDVSLFAWNDVVLIELNLQSNGWFQFLMDGELWMVWNGGVEEKKEGPVRLADGRAMIARWRESKSAYPEDMPAVNILTSAKKMEAGSWQVWCTKANEILLKSIASHAKSVVSLKDDTGAVVYDTPNRDKRITHTPTSPLPVEFHTGWSQHGTSTKRRKLCNEIQRRRVQSLAWELWTQHLKEARTKPREVVLKLQNAAVIIHDAVMKAIQLSSISRPKQAKQPRIEQVRELVSALQMIHEVVVGDCRLSTFEFSISGIIAALHELLALAEIHPESYPARMFKEAFSTPAGLSSLLQKLISVLESTEKFPQYLYDIPGGSSYGLQLLSRRLRMKLEMASSQTGNADPNKQQQLIDRTGKLIKSEPLATVGQIKSAVLKMVARQWYERERHSYAFVKAIQEATANPAQSLKFIYTSDFDDQGVIYWLGTNGRTREWTNPGTVGVVKVISSDNRQPFGKPEDILSRDISPLNCHTSDDKNANFTIDLGVYVYPTSYTLRHARGYGRSALRNWLFQGSKDKQVWEMLVAHLDDASLGDPGSTATWPIEDNQAKGPFRYFRIAQNGKNSSNQTYYLSLSGFEIYGQIVDVVVDGFAPVKDESKEEKTGKSSTKDDTKASSRFVIPKLNNRQAIGVSQSGSTEPKTKLRMPSALMGSWREIRGWKVVRGPDWRWDDQDGQGQGRVVSSSQQGWVEVVWDNGYRNSYRYGVDGKFDVKRIDPPAASSAPPSGKAQSGTAEGGPKNPIANAMLKTFASRRGFGQKSTQQSEDRDEMFTFGNLLKSKAPAVSTASTPLSRFTRPVISSAHSTSTTAASSAGPSGAVQAAGGVSQQQQPGQGTTSQSSAGTTIGKKSMSTTNLVDERHSTGPSVASTGQAASAESLQHQTPSLENLLAKANTHAFGRIAETQESGETEGGRETPHVLREAREENEEDENETETGDGSTETGTTASSKSISTDESRSADSSNADVSIYSSRSSVLDVTPRDTPATPATLSGEKANNSLSVSAPDLAARQRQQSSEASSELDNMLETAEAFFEGSMDTDDEDNDNATAAGSSSEMNELPVTRGDSIKDDEWHRVFEAEQVMPPPGLQQSGSVSSSGAQHGASDRSFLERVRDVLAGEDSNDPIIQGLFAVPEPSKPSSTSGARASYAFPHSTSSSTSGSITTHTGRPDKPERTSLHGRDAVGSGMHSSSLKQTIGKYADVLKGIMQSVMDTQSSAMEMEELMDEDEFYEDEDGNEDDVDEDLAQQLGIPVETFATVLRHGARDLKLNWKQLSQYMMGGSGSGWESRGSGDGSRDLRSYDDEVVIKCQFQSLIPAFDPRPGRANVNQIQEVELPSTVNEPVTAVKSADDPSIRLYLRGPNLTGVENVTVAMTDDDASFFKYVQILSNQTSWSSKSERSRRIWEPTYTLIYEDATEDVVIQVDQIEDEASKVPQGVNECLETIGLLSRMQDVSINPQVFISDKLTMKLTQELSDALVVAARALPEWCSRLVYIYPCLFSVETRNMYLQATGFGVTRTIVWLQSRRDAALDRARGTGQAGAGSAGRPDRYQEYRVGRLKTERIKVSRAEDHLMEQAIRVMKFHSERKSILEIDFTNEEGTGLGPTLEFYALVAAELQKKSLAIWLCDDADEHTLKHEERELDLGEGKKPPGYYVRRSGGLFPAPLPPHTDELHRATELFRILGIFLAKEVHPVKGNFLKELRALAQRKRAIESEPLLDRESKRRKIDELKLCIHGTRCRVEDLALNFTVNPSSKVYGYEEMELVEGGADMDVTMDNVELYVQKVADFYLQSGIMSQAKFLNLKKKFQMRAFREGFDRVFPLKSLRSYSSEEVQRLLSGEQCPEWTREDVMNYTEPKLGYSRDSPGFLRFVDVMVGMNAQERKNFLQFATGCSSLPPGGLANLHPRLTVVRKVESGDGSYPSVNTCVHYLKLPEYSSVEILRERLLTAINEKGFHLN</sequence>
<feature type="region of interest" description="Disordered" evidence="7">
    <location>
        <begin position="858"/>
        <end position="879"/>
    </location>
</feature>